<organism evidence="9 10">
    <name type="scientific">Apiospora rasikravindrae</name>
    <dbReference type="NCBI Taxonomy" id="990691"/>
    <lineage>
        <taxon>Eukaryota</taxon>
        <taxon>Fungi</taxon>
        <taxon>Dikarya</taxon>
        <taxon>Ascomycota</taxon>
        <taxon>Pezizomycotina</taxon>
        <taxon>Sordariomycetes</taxon>
        <taxon>Xylariomycetidae</taxon>
        <taxon>Amphisphaeriales</taxon>
        <taxon>Apiosporaceae</taxon>
        <taxon>Apiospora</taxon>
    </lineage>
</organism>
<dbReference type="PANTHER" id="PTHR13260:SF0">
    <property type="entry name" value="ANAPHASE-PROMOTING COMPLEX SUBUNIT 4"/>
    <property type="match status" value="1"/>
</dbReference>
<dbReference type="Pfam" id="PF12894">
    <property type="entry name" value="ANAPC4_WD40"/>
    <property type="match status" value="1"/>
</dbReference>
<dbReference type="SUPFAM" id="SSF50978">
    <property type="entry name" value="WD40 repeat-like"/>
    <property type="match status" value="1"/>
</dbReference>
<dbReference type="InterPro" id="IPR015943">
    <property type="entry name" value="WD40/YVTN_repeat-like_dom_sf"/>
</dbReference>
<feature type="domain" description="Anaphase-promoting complex subunit 4 long" evidence="8">
    <location>
        <begin position="278"/>
        <end position="480"/>
    </location>
</feature>
<evidence type="ECO:0000259" key="8">
    <source>
        <dbReference type="Pfam" id="PF12896"/>
    </source>
</evidence>
<comment type="caution">
    <text evidence="9">The sequence shown here is derived from an EMBL/GenBank/DDBJ whole genome shotgun (WGS) entry which is preliminary data.</text>
</comment>
<evidence type="ECO:0000259" key="7">
    <source>
        <dbReference type="Pfam" id="PF12894"/>
    </source>
</evidence>
<keyword evidence="10" id="KW-1185">Reference proteome</keyword>
<dbReference type="EMBL" id="JAQQWK010000012">
    <property type="protein sequence ID" value="KAK8022140.1"/>
    <property type="molecule type" value="Genomic_DNA"/>
</dbReference>
<evidence type="ECO:0000313" key="10">
    <source>
        <dbReference type="Proteomes" id="UP001444661"/>
    </source>
</evidence>
<dbReference type="InterPro" id="IPR024977">
    <property type="entry name" value="Apc4-like_WD40_dom"/>
</dbReference>
<dbReference type="Gene3D" id="2.130.10.10">
    <property type="entry name" value="YVTN repeat-like/Quinoprotein amine dehydrogenase"/>
    <property type="match status" value="1"/>
</dbReference>
<evidence type="ECO:0000256" key="3">
    <source>
        <dbReference type="ARBA" id="ARBA00022776"/>
    </source>
</evidence>
<evidence type="ECO:0000256" key="5">
    <source>
        <dbReference type="ARBA" id="ARBA00023306"/>
    </source>
</evidence>
<keyword evidence="6" id="KW-0853">WD repeat</keyword>
<dbReference type="InterPro" id="IPR024789">
    <property type="entry name" value="APC4"/>
</dbReference>
<dbReference type="InterPro" id="IPR036322">
    <property type="entry name" value="WD40_repeat_dom_sf"/>
</dbReference>
<dbReference type="InterPro" id="IPR024790">
    <property type="entry name" value="APC4_long_dom"/>
</dbReference>
<reference evidence="9 10" key="1">
    <citation type="submission" date="2023-01" db="EMBL/GenBank/DDBJ databases">
        <title>Analysis of 21 Apiospora genomes using comparative genomics revels a genus with tremendous synthesis potential of carbohydrate active enzymes and secondary metabolites.</title>
        <authorList>
            <person name="Sorensen T."/>
        </authorList>
    </citation>
    <scope>NUCLEOTIDE SEQUENCE [LARGE SCALE GENOMIC DNA]</scope>
    <source>
        <strain evidence="9 10">CBS 33761</strain>
    </source>
</reference>
<name>A0ABR1RW45_9PEZI</name>
<sequence length="796" mass="88059">MAKPVQLGLMSHTVLDPKIHDGMLTYNPTIELFAGAAGARTLQIWRSNGQLVVKSSQRGEKESVQALRWKPNGQFLAVGWSDGCVRLLGLENNKAIHQIPVCEGGRSRAITYIGWAQNCTGRRSSPQPTESVTAALQALSLDGTDEGDRKDVMDLPRELTFLEIETALPKISPLPASGGSGDDMYVFTTRASLEFLFRPLSSGSSDEVDVMVVGTSDGHIHLSIYDSFVIGSFQFKTPGPSKEDGTLRLAAHASHPDLSTHSLVFQSVVNGGSNVLYVVPWDLTFIYSSPENLSLLAFKTTTLQKLLRYVKQVQMRMLYEWQTTRELPSKFLNSINETLKEAGTYGDMDIGQAMYHSVVTGHTFPEVKEWLVDQLAERGHKRWDKAVVSGLEGLRSLIHENFLPSLERIALILSRLLGIARFHDSKDGIGFTAAQVTKVMDIVSCLMLVGNKILLLVMEELELFHSFSTWLRFEIDRLASSTISEELSEKEATMEHGKILTYIQQYMKASPLRAYLSSVSPKDSGKDRQQAEDGSSVLEMLDKQIRSQELGQPEGGVLPQVEFLVDYLVDKASAVFNGIAEAERRSVRFGQPTRIELENRVSKLDVSMSITEHEVSLSLAYEMPASLLHSLIPFKNTINSSTFTAVSQDGQPSNVHIYRTDVSVVNGISGDTRTSSSCLSLGDATIIDIKFLHGDSLLALISVNDEMRIIRIPHQSAELGYTDYVTGQSTVPHVLSTEQVTSVFPNMIVPADEGWDPVQMEIRGASKQRGHLPARVCLLGEEMQHYRVFGLPEKLV</sequence>
<dbReference type="PROSITE" id="PS50082">
    <property type="entry name" value="WD_REPEATS_2"/>
    <property type="match status" value="1"/>
</dbReference>
<dbReference type="Proteomes" id="UP001444661">
    <property type="component" value="Unassembled WGS sequence"/>
</dbReference>
<protein>
    <recommendedName>
        <fullName evidence="1">Anaphase-promoting complex subunit 4</fullName>
    </recommendedName>
</protein>
<evidence type="ECO:0000256" key="6">
    <source>
        <dbReference type="PROSITE-ProRule" id="PRU00221"/>
    </source>
</evidence>
<feature type="repeat" description="WD" evidence="6">
    <location>
        <begin position="57"/>
        <end position="98"/>
    </location>
</feature>
<keyword evidence="4" id="KW-0833">Ubl conjugation pathway</keyword>
<dbReference type="InterPro" id="IPR001680">
    <property type="entry name" value="WD40_rpt"/>
</dbReference>
<evidence type="ECO:0000256" key="1">
    <source>
        <dbReference type="ARBA" id="ARBA00016067"/>
    </source>
</evidence>
<evidence type="ECO:0000313" key="9">
    <source>
        <dbReference type="EMBL" id="KAK8022140.1"/>
    </source>
</evidence>
<evidence type="ECO:0000256" key="4">
    <source>
        <dbReference type="ARBA" id="ARBA00022786"/>
    </source>
</evidence>
<feature type="domain" description="Anaphase-promoting complex subunit 4-like WD40" evidence="7">
    <location>
        <begin position="24"/>
        <end position="118"/>
    </location>
</feature>
<dbReference type="Pfam" id="PF12896">
    <property type="entry name" value="ANAPC4"/>
    <property type="match status" value="1"/>
</dbReference>
<keyword evidence="3" id="KW-0498">Mitosis</keyword>
<dbReference type="PANTHER" id="PTHR13260">
    <property type="entry name" value="ANAPHASE PROMOTING COMPLEX SUBUNIT 4 APC4"/>
    <property type="match status" value="1"/>
</dbReference>
<gene>
    <name evidence="9" type="ORF">PG993_012907</name>
</gene>
<keyword evidence="5" id="KW-0131">Cell cycle</keyword>
<evidence type="ECO:0000256" key="2">
    <source>
        <dbReference type="ARBA" id="ARBA00022618"/>
    </source>
</evidence>
<keyword evidence="2" id="KW-0132">Cell division</keyword>
<accession>A0ABR1RW45</accession>
<proteinExistence type="predicted"/>